<organism evidence="14 15">
    <name type="scientific">Lucilia cuprina</name>
    <name type="common">Green bottle fly</name>
    <name type="synonym">Australian sheep blowfly</name>
    <dbReference type="NCBI Taxonomy" id="7375"/>
    <lineage>
        <taxon>Eukaryota</taxon>
        <taxon>Metazoa</taxon>
        <taxon>Ecdysozoa</taxon>
        <taxon>Arthropoda</taxon>
        <taxon>Hexapoda</taxon>
        <taxon>Insecta</taxon>
        <taxon>Pterygota</taxon>
        <taxon>Neoptera</taxon>
        <taxon>Endopterygota</taxon>
        <taxon>Diptera</taxon>
        <taxon>Brachycera</taxon>
        <taxon>Muscomorpha</taxon>
        <taxon>Oestroidea</taxon>
        <taxon>Calliphoridae</taxon>
        <taxon>Luciliinae</taxon>
        <taxon>Lucilia</taxon>
    </lineage>
</organism>
<dbReference type="Proteomes" id="UP000037069">
    <property type="component" value="Unassembled WGS sequence"/>
</dbReference>
<feature type="chain" id="PRO_5005536581" description="Cystinosin homolog" evidence="13">
    <location>
        <begin position="28"/>
        <end position="465"/>
    </location>
</feature>
<comment type="caution">
    <text evidence="14">The sequence shown here is derived from an EMBL/GenBank/DDBJ whole genome shotgun (WGS) entry which is preliminary data.</text>
</comment>
<keyword evidence="13" id="KW-0732">Signal</keyword>
<evidence type="ECO:0000256" key="1">
    <source>
        <dbReference type="ARBA" id="ARBA00004155"/>
    </source>
</evidence>
<evidence type="ECO:0000256" key="6">
    <source>
        <dbReference type="ARBA" id="ARBA00022847"/>
    </source>
</evidence>
<feature type="transmembrane region" description="Helical" evidence="12">
    <location>
        <begin position="172"/>
        <end position="192"/>
    </location>
</feature>
<dbReference type="PANTHER" id="PTHR13131">
    <property type="entry name" value="CYSTINOSIN"/>
    <property type="match status" value="1"/>
</dbReference>
<dbReference type="FunFam" id="1.20.1280.290:FF:000016">
    <property type="entry name" value="Cystinosin homolog"/>
    <property type="match status" value="1"/>
</dbReference>
<sequence length="465" mass="53157">MKISNLTTQTKLSFTLLLLTIFSQSWAQAPKGLSISTHDITVLINSSETVYVYVNEPLEQHVTVILKPQHDNLTLIEPTQFDFNADSVQNQSIVVTGLKPGHLEVIADSQPDEEWIVKDVFLRITVANSEAIIYTSLIFGWIYFVAWSVSFYPQIWVNYRRKSVVGLNFDFVFLNLLGFTLYSIFNCGLYWIPEIQAEYTNRYPRGLNPVMLNDVVFSLHAMFATIITIYQCYAYERGEQSISKTAGGLLTLFILFVIISCGLAAGNVIHWLDFLYYCSYVKLTITIIKYVPQALMNYRRKSTIGWSIGNILLDFTGGTLSMLQMILNAYNYDDWVSIFGDPTKFGLGLFSVLFDIFFMLQHYVFYSNRRRPSFPCHCPKFSKMFKKRICTCTISQTPNSVKYNSTTNDGKINFVLKLFVYLLKNILPSNTQPYESLPGDDNANVANVQNRANMERNSVNSVLNI</sequence>
<keyword evidence="6" id="KW-0769">Symport</keyword>
<dbReference type="GO" id="GO:0015184">
    <property type="term" value="F:L-cystine transmembrane transporter activity"/>
    <property type="evidence" value="ECO:0007669"/>
    <property type="project" value="TreeGrafter"/>
</dbReference>
<proteinExistence type="inferred from homology"/>
<evidence type="ECO:0000256" key="5">
    <source>
        <dbReference type="ARBA" id="ARBA00022737"/>
    </source>
</evidence>
<keyword evidence="5" id="KW-0677">Repeat</keyword>
<keyword evidence="8 12" id="KW-0472">Membrane</keyword>
<evidence type="ECO:0000256" key="8">
    <source>
        <dbReference type="ARBA" id="ARBA00023136"/>
    </source>
</evidence>
<evidence type="ECO:0000256" key="7">
    <source>
        <dbReference type="ARBA" id="ARBA00022989"/>
    </source>
</evidence>
<reference evidence="14 15" key="1">
    <citation type="journal article" date="2015" name="Nat. Commun.">
        <title>Lucilia cuprina genome unlocks parasitic fly biology to underpin future interventions.</title>
        <authorList>
            <person name="Anstead C.A."/>
            <person name="Korhonen P.K."/>
            <person name="Young N.D."/>
            <person name="Hall R.S."/>
            <person name="Jex A.R."/>
            <person name="Murali S.C."/>
            <person name="Hughes D.S."/>
            <person name="Lee S.F."/>
            <person name="Perry T."/>
            <person name="Stroehlein A.J."/>
            <person name="Ansell B.R."/>
            <person name="Breugelmans B."/>
            <person name="Hofmann A."/>
            <person name="Qu J."/>
            <person name="Dugan S."/>
            <person name="Lee S.L."/>
            <person name="Chao H."/>
            <person name="Dinh H."/>
            <person name="Han Y."/>
            <person name="Doddapaneni H.V."/>
            <person name="Worley K.C."/>
            <person name="Muzny D.M."/>
            <person name="Ioannidis P."/>
            <person name="Waterhouse R.M."/>
            <person name="Zdobnov E.M."/>
            <person name="James P.J."/>
            <person name="Bagnall N.H."/>
            <person name="Kotze A.C."/>
            <person name="Gibbs R.A."/>
            <person name="Richards S."/>
            <person name="Batterham P."/>
            <person name="Gasser R.B."/>
        </authorList>
    </citation>
    <scope>NUCLEOTIDE SEQUENCE [LARGE SCALE GENOMIC DNA]</scope>
    <source>
        <strain evidence="14 15">LS</strain>
        <tissue evidence="14">Full body</tissue>
    </source>
</reference>
<dbReference type="PANTHER" id="PTHR13131:SF5">
    <property type="entry name" value="CYSTINOSIN"/>
    <property type="match status" value="1"/>
</dbReference>
<evidence type="ECO:0000313" key="14">
    <source>
        <dbReference type="EMBL" id="KNC32298.1"/>
    </source>
</evidence>
<keyword evidence="9" id="KW-0458">Lysosome</keyword>
<dbReference type="EMBL" id="JRES01000321">
    <property type="protein sequence ID" value="KNC32298.1"/>
    <property type="molecule type" value="Genomic_DNA"/>
</dbReference>
<evidence type="ECO:0000256" key="10">
    <source>
        <dbReference type="ARBA" id="ARBA00048473"/>
    </source>
</evidence>
<evidence type="ECO:0000256" key="2">
    <source>
        <dbReference type="ARBA" id="ARBA00006855"/>
    </source>
</evidence>
<dbReference type="FunFam" id="1.20.1280.290:FF:000018">
    <property type="entry name" value="Cystinosin homolog"/>
    <property type="match status" value="1"/>
</dbReference>
<evidence type="ECO:0000256" key="13">
    <source>
        <dbReference type="SAM" id="SignalP"/>
    </source>
</evidence>
<evidence type="ECO:0000256" key="12">
    <source>
        <dbReference type="SAM" id="Phobius"/>
    </source>
</evidence>
<dbReference type="GO" id="GO:0015293">
    <property type="term" value="F:symporter activity"/>
    <property type="evidence" value="ECO:0007669"/>
    <property type="project" value="UniProtKB-KW"/>
</dbReference>
<dbReference type="Pfam" id="PF04193">
    <property type="entry name" value="PQ-loop"/>
    <property type="match status" value="2"/>
</dbReference>
<feature type="signal peptide" evidence="13">
    <location>
        <begin position="1"/>
        <end position="27"/>
    </location>
</feature>
<dbReference type="SMART" id="SM00679">
    <property type="entry name" value="CTNS"/>
    <property type="match status" value="2"/>
</dbReference>
<dbReference type="AlphaFoldDB" id="A0A0L0CIR5"/>
<dbReference type="STRING" id="7375.A0A0L0CIR5"/>
<comment type="similarity">
    <text evidence="2">Belongs to the cystinosin family.</text>
</comment>
<dbReference type="InterPro" id="IPR006603">
    <property type="entry name" value="PQ-loop_rpt"/>
</dbReference>
<feature type="transmembrane region" description="Helical" evidence="12">
    <location>
        <begin position="212"/>
        <end position="235"/>
    </location>
</feature>
<feature type="transmembrane region" description="Helical" evidence="12">
    <location>
        <begin position="247"/>
        <end position="268"/>
    </location>
</feature>
<protein>
    <recommendedName>
        <fullName evidence="11">Cystinosin homolog</fullName>
    </recommendedName>
</protein>
<comment type="catalytic activity">
    <reaction evidence="10">
        <text>L-cystine(out) + H(+)(out) = L-cystine(in) + H(+)(in)</text>
        <dbReference type="Rhea" id="RHEA:66172"/>
        <dbReference type="ChEBI" id="CHEBI:15378"/>
        <dbReference type="ChEBI" id="CHEBI:35491"/>
    </reaction>
    <physiologicalReaction direction="left-to-right" evidence="10">
        <dbReference type="Rhea" id="RHEA:66173"/>
    </physiologicalReaction>
</comment>
<dbReference type="GO" id="GO:0005765">
    <property type="term" value="C:lysosomal membrane"/>
    <property type="evidence" value="ECO:0007669"/>
    <property type="project" value="UniProtKB-SubCell"/>
</dbReference>
<keyword evidence="7 12" id="KW-1133">Transmembrane helix</keyword>
<dbReference type="OrthoDB" id="75720at2759"/>
<feature type="transmembrane region" description="Helical" evidence="12">
    <location>
        <begin position="304"/>
        <end position="327"/>
    </location>
</feature>
<accession>A0A0L0CIR5</accession>
<dbReference type="NCBIfam" id="TIGR00951">
    <property type="entry name" value="2A43"/>
    <property type="match status" value="1"/>
</dbReference>
<comment type="subcellular location">
    <subcellularLocation>
        <location evidence="1">Lysosome membrane</location>
        <topology evidence="1">Multi-pass membrane protein</topology>
    </subcellularLocation>
</comment>
<keyword evidence="3" id="KW-0813">Transport</keyword>
<evidence type="ECO:0000256" key="3">
    <source>
        <dbReference type="ARBA" id="ARBA00022448"/>
    </source>
</evidence>
<keyword evidence="15" id="KW-1185">Reference proteome</keyword>
<evidence type="ECO:0000256" key="4">
    <source>
        <dbReference type="ARBA" id="ARBA00022692"/>
    </source>
</evidence>
<keyword evidence="4 12" id="KW-0812">Transmembrane</keyword>
<feature type="transmembrane region" description="Helical" evidence="12">
    <location>
        <begin position="347"/>
        <end position="365"/>
    </location>
</feature>
<evidence type="ECO:0000256" key="9">
    <source>
        <dbReference type="ARBA" id="ARBA00023228"/>
    </source>
</evidence>
<evidence type="ECO:0000256" key="11">
    <source>
        <dbReference type="ARBA" id="ARBA00074957"/>
    </source>
</evidence>
<dbReference type="InterPro" id="IPR005282">
    <property type="entry name" value="LC_transporter"/>
</dbReference>
<feature type="transmembrane region" description="Helical" evidence="12">
    <location>
        <begin position="131"/>
        <end position="152"/>
    </location>
</feature>
<dbReference type="Gene3D" id="1.20.1280.290">
    <property type="match status" value="2"/>
</dbReference>
<evidence type="ECO:0000313" key="15">
    <source>
        <dbReference type="Proteomes" id="UP000037069"/>
    </source>
</evidence>
<name>A0A0L0CIR5_LUCCU</name>
<gene>
    <name evidence="14" type="ORF">FF38_14012</name>
</gene>